<evidence type="ECO:0000313" key="1">
    <source>
        <dbReference type="EMBL" id="RXF68076.1"/>
    </source>
</evidence>
<sequence>MAGHGCGCGGDGSNGPVRYNATSVQLLTERARTFNQAAFDNPNLQTSLLAVGPNLALEILSSDENDKKSLVFFQRAGTFNILDLDLCKFDLDYPKIEVEICFEISPLGDGPLKIKGKIRIECLDISNPSGCSISIDLGETDRGIQALINWDCLKQCAPQCLYCGGNWQCWLACAGGCIIQCL</sequence>
<dbReference type="OrthoDB" id="9962263at2"/>
<reference evidence="1 2" key="1">
    <citation type="submission" date="2018-12" db="EMBL/GenBank/DDBJ databases">
        <title>bacterium Hansschlegelia zhihuaiae S113.</title>
        <authorList>
            <person name="He J."/>
        </authorList>
    </citation>
    <scope>NUCLEOTIDE SEQUENCE [LARGE SCALE GENOMIC DNA]</scope>
    <source>
        <strain evidence="1 2">S 113</strain>
    </source>
</reference>
<accession>A0A4Q0M5Y8</accession>
<organism evidence="1 2">
    <name type="scientific">Hansschlegelia zhihuaiae</name>
    <dbReference type="NCBI Taxonomy" id="405005"/>
    <lineage>
        <taxon>Bacteria</taxon>
        <taxon>Pseudomonadati</taxon>
        <taxon>Pseudomonadota</taxon>
        <taxon>Alphaproteobacteria</taxon>
        <taxon>Hyphomicrobiales</taxon>
        <taxon>Methylopilaceae</taxon>
        <taxon>Hansschlegelia</taxon>
    </lineage>
</organism>
<protein>
    <submittedName>
        <fullName evidence="1">Uncharacterized protein</fullName>
    </submittedName>
</protein>
<name>A0A4Q0M5Y8_9HYPH</name>
<gene>
    <name evidence="1" type="ORF">EK403_20435</name>
</gene>
<evidence type="ECO:0000313" key="2">
    <source>
        <dbReference type="Proteomes" id="UP000289708"/>
    </source>
</evidence>
<proteinExistence type="predicted"/>
<dbReference type="EMBL" id="RYFI01000028">
    <property type="protein sequence ID" value="RXF68076.1"/>
    <property type="molecule type" value="Genomic_DNA"/>
</dbReference>
<keyword evidence="2" id="KW-1185">Reference proteome</keyword>
<dbReference type="Proteomes" id="UP000289708">
    <property type="component" value="Unassembled WGS sequence"/>
</dbReference>
<dbReference type="AlphaFoldDB" id="A0A4Q0M5Y8"/>
<comment type="caution">
    <text evidence="1">The sequence shown here is derived from an EMBL/GenBank/DDBJ whole genome shotgun (WGS) entry which is preliminary data.</text>
</comment>
<dbReference type="RefSeq" id="WP_128779308.1">
    <property type="nucleotide sequence ID" value="NZ_RYFI01000028.1"/>
</dbReference>